<proteinExistence type="predicted"/>
<gene>
    <name evidence="1" type="ORF">WISP_150408</name>
</gene>
<organism evidence="1 2">
    <name type="scientific">Willisornis vidua</name>
    <name type="common">Xingu scale-backed antbird</name>
    <dbReference type="NCBI Taxonomy" id="1566151"/>
    <lineage>
        <taxon>Eukaryota</taxon>
        <taxon>Metazoa</taxon>
        <taxon>Chordata</taxon>
        <taxon>Craniata</taxon>
        <taxon>Vertebrata</taxon>
        <taxon>Euteleostomi</taxon>
        <taxon>Archelosauria</taxon>
        <taxon>Archosauria</taxon>
        <taxon>Dinosauria</taxon>
        <taxon>Saurischia</taxon>
        <taxon>Theropoda</taxon>
        <taxon>Coelurosauria</taxon>
        <taxon>Aves</taxon>
        <taxon>Neognathae</taxon>
        <taxon>Neoaves</taxon>
        <taxon>Telluraves</taxon>
        <taxon>Australaves</taxon>
        <taxon>Passeriformes</taxon>
        <taxon>Thamnophilidae</taxon>
        <taxon>Willisornis</taxon>
    </lineage>
</organism>
<dbReference type="EMBL" id="WHWB01034826">
    <property type="protein sequence ID" value="KAJ7403537.1"/>
    <property type="molecule type" value="Genomic_DNA"/>
</dbReference>
<dbReference type="Proteomes" id="UP001145742">
    <property type="component" value="Unassembled WGS sequence"/>
</dbReference>
<evidence type="ECO:0000313" key="1">
    <source>
        <dbReference type="EMBL" id="KAJ7403537.1"/>
    </source>
</evidence>
<reference evidence="1" key="1">
    <citation type="submission" date="2019-10" db="EMBL/GenBank/DDBJ databases">
        <authorList>
            <person name="Soares A.E.R."/>
            <person name="Aleixo A."/>
            <person name="Schneider P."/>
            <person name="Miyaki C.Y."/>
            <person name="Schneider M.P."/>
            <person name="Mello C."/>
            <person name="Vasconcelos A.T.R."/>
        </authorList>
    </citation>
    <scope>NUCLEOTIDE SEQUENCE</scope>
    <source>
        <tissue evidence="1">Muscle</tissue>
    </source>
</reference>
<sequence>MILVVLFQHRIVSDSVILFYKEYRIDDLDKKLSFAETFRLPLNSGTQKTSQLLSATGHYCADVEDIEVLEEVQRRATRLVKGLEHKSCEERQRELGLFNLEKRRLRALEHFQADSKDFIPRD</sequence>
<evidence type="ECO:0000313" key="2">
    <source>
        <dbReference type="Proteomes" id="UP001145742"/>
    </source>
</evidence>
<name>A0ABQ9CJR9_9PASS</name>
<accession>A0ABQ9CJR9</accession>
<comment type="caution">
    <text evidence="1">The sequence shown here is derived from an EMBL/GenBank/DDBJ whole genome shotgun (WGS) entry which is preliminary data.</text>
</comment>
<protein>
    <submittedName>
        <fullName evidence="1">Uncharacterized protein</fullName>
    </submittedName>
</protein>
<keyword evidence="2" id="KW-1185">Reference proteome</keyword>